<evidence type="ECO:0000313" key="3">
    <source>
        <dbReference type="WBParaSite" id="jg16581"/>
    </source>
</evidence>
<evidence type="ECO:0000256" key="1">
    <source>
        <dbReference type="SAM" id="MobiDB-lite"/>
    </source>
</evidence>
<feature type="region of interest" description="Disordered" evidence="1">
    <location>
        <begin position="1"/>
        <end position="31"/>
    </location>
</feature>
<sequence>MPPREPSPLTTFAYDSGSDLNETEQPSFSREKTQLPSCFSPEYAANIYKGDRIKKLECGKCKTKVVAKLDWILFNHVNINHLKVPAFDCLICGESFCEYSGTSIKRHMKGYHSDRLDSYQDNRPFYRSQLQEMCLKYFERK</sequence>
<evidence type="ECO:0000313" key="2">
    <source>
        <dbReference type="Proteomes" id="UP000887574"/>
    </source>
</evidence>
<keyword evidence="2" id="KW-1185">Reference proteome</keyword>
<name>A0A915D6K6_9BILA</name>
<dbReference type="Proteomes" id="UP000887574">
    <property type="component" value="Unplaced"/>
</dbReference>
<dbReference type="AlphaFoldDB" id="A0A915D6K6"/>
<feature type="compositionally biased region" description="Polar residues" evidence="1">
    <location>
        <begin position="18"/>
        <end position="28"/>
    </location>
</feature>
<accession>A0A915D6K6</accession>
<protein>
    <submittedName>
        <fullName evidence="3">C2H2-type domain-containing protein</fullName>
    </submittedName>
</protein>
<organism evidence="2 3">
    <name type="scientific">Ditylenchus dipsaci</name>
    <dbReference type="NCBI Taxonomy" id="166011"/>
    <lineage>
        <taxon>Eukaryota</taxon>
        <taxon>Metazoa</taxon>
        <taxon>Ecdysozoa</taxon>
        <taxon>Nematoda</taxon>
        <taxon>Chromadorea</taxon>
        <taxon>Rhabditida</taxon>
        <taxon>Tylenchina</taxon>
        <taxon>Tylenchomorpha</taxon>
        <taxon>Sphaerularioidea</taxon>
        <taxon>Anguinidae</taxon>
        <taxon>Anguininae</taxon>
        <taxon>Ditylenchus</taxon>
    </lineage>
</organism>
<proteinExistence type="predicted"/>
<reference evidence="3" key="1">
    <citation type="submission" date="2022-11" db="UniProtKB">
        <authorList>
            <consortium name="WormBaseParasite"/>
        </authorList>
    </citation>
    <scope>IDENTIFICATION</scope>
</reference>
<dbReference type="WBParaSite" id="jg16581">
    <property type="protein sequence ID" value="jg16581"/>
    <property type="gene ID" value="jg16581"/>
</dbReference>